<reference evidence="1 2" key="1">
    <citation type="submission" date="2018-06" db="EMBL/GenBank/DDBJ databases">
        <title>Genomic Encyclopedia of Type Strains, Phase IV (KMG-V): Genome sequencing to study the core and pangenomes of soil and plant-associated prokaryotes.</title>
        <authorList>
            <person name="Whitman W."/>
        </authorList>
    </citation>
    <scope>NUCLEOTIDE SEQUENCE [LARGE SCALE GENOMIC DNA]</scope>
    <source>
        <strain evidence="1 2">SRCL-318</strain>
    </source>
</reference>
<comment type="caution">
    <text evidence="1">The sequence shown here is derived from an EMBL/GenBank/DDBJ whole genome shotgun (WGS) entry which is preliminary data.</text>
</comment>
<sequence length="89" mass="9677">MTDDRSHPTAAEIRGVSARLEETYHSVTAIHDLCVQGLAAAGENNEIVSLLVAVREMTRSIARDMENCAQILDANRGGLGYFSSHYGEI</sequence>
<proteinExistence type="predicted"/>
<protein>
    <submittedName>
        <fullName evidence="1">Uncharacterized protein</fullName>
    </submittedName>
</protein>
<dbReference type="AlphaFoldDB" id="A0A2V4TC34"/>
<accession>A0A2V4TC34</accession>
<dbReference type="Proteomes" id="UP000247772">
    <property type="component" value="Unassembled WGS sequence"/>
</dbReference>
<gene>
    <name evidence="1" type="ORF">C7410_10834</name>
</gene>
<name>A0A2V4TC34_9BURK</name>
<dbReference type="EMBL" id="QJSQ01000008">
    <property type="protein sequence ID" value="PYE23139.1"/>
    <property type="molecule type" value="Genomic_DNA"/>
</dbReference>
<evidence type="ECO:0000313" key="2">
    <source>
        <dbReference type="Proteomes" id="UP000247772"/>
    </source>
</evidence>
<dbReference type="OrthoDB" id="9965475at2"/>
<organism evidence="1 2">
    <name type="scientific">Paraburkholderia silvatlantica</name>
    <dbReference type="NCBI Taxonomy" id="321895"/>
    <lineage>
        <taxon>Bacteria</taxon>
        <taxon>Pseudomonadati</taxon>
        <taxon>Pseudomonadota</taxon>
        <taxon>Betaproteobacteria</taxon>
        <taxon>Burkholderiales</taxon>
        <taxon>Burkholderiaceae</taxon>
        <taxon>Paraburkholderia</taxon>
    </lineage>
</organism>
<evidence type="ECO:0000313" key="1">
    <source>
        <dbReference type="EMBL" id="PYE23139.1"/>
    </source>
</evidence>
<dbReference type="RefSeq" id="WP_110855092.1">
    <property type="nucleotide sequence ID" value="NZ_QJSQ01000008.1"/>
</dbReference>